<evidence type="ECO:0000313" key="2">
    <source>
        <dbReference type="EMBL" id="MFC3022476.1"/>
    </source>
</evidence>
<keyword evidence="1 2" id="KW-0808">Transferase</keyword>
<keyword evidence="3" id="KW-1185">Reference proteome</keyword>
<dbReference type="Proteomes" id="UP001595384">
    <property type="component" value="Unassembled WGS sequence"/>
</dbReference>
<reference evidence="3" key="1">
    <citation type="journal article" date="2019" name="Int. J. Syst. Evol. Microbiol.">
        <title>The Global Catalogue of Microorganisms (GCM) 10K type strain sequencing project: providing services to taxonomists for standard genome sequencing and annotation.</title>
        <authorList>
            <consortium name="The Broad Institute Genomics Platform"/>
            <consortium name="The Broad Institute Genome Sequencing Center for Infectious Disease"/>
            <person name="Wu L."/>
            <person name="Ma J."/>
        </authorList>
    </citation>
    <scope>NUCLEOTIDE SEQUENCE [LARGE SCALE GENOMIC DNA]</scope>
    <source>
        <strain evidence="3">KCTC 62784</strain>
    </source>
</reference>
<comment type="caution">
    <text evidence="2">The sequence shown here is derived from an EMBL/GenBank/DDBJ whole genome shotgun (WGS) entry which is preliminary data.</text>
</comment>
<evidence type="ECO:0000313" key="3">
    <source>
        <dbReference type="Proteomes" id="UP001595384"/>
    </source>
</evidence>
<keyword evidence="1 2" id="KW-0548">Nucleotidyltransferase</keyword>
<organism evidence="2 3">
    <name type="scientific">Vibrio zhugei</name>
    <dbReference type="NCBI Taxonomy" id="2479546"/>
    <lineage>
        <taxon>Bacteria</taxon>
        <taxon>Pseudomonadati</taxon>
        <taxon>Pseudomonadota</taxon>
        <taxon>Gammaproteobacteria</taxon>
        <taxon>Vibrionales</taxon>
        <taxon>Vibrionaceae</taxon>
        <taxon>Vibrio</taxon>
    </lineage>
</organism>
<dbReference type="InterPro" id="IPR036654">
    <property type="entry name" value="DNA_pol_III_psi_sf"/>
</dbReference>
<name>A0ABV7C6M4_9VIBR</name>
<dbReference type="EMBL" id="JBHRSE010000006">
    <property type="protein sequence ID" value="MFC3022476.1"/>
    <property type="molecule type" value="Genomic_DNA"/>
</dbReference>
<evidence type="ECO:0000256" key="1">
    <source>
        <dbReference type="PIRNR" id="PIRNR029225"/>
    </source>
</evidence>
<accession>A0ABV7C6M4</accession>
<keyword evidence="1" id="KW-0235">DNA replication</keyword>
<comment type="function">
    <text evidence="1">Part of the beta sliding clamp loading complex, which hydrolyzes ATP to load the beta clamp onto primed DNA to form the DNA replication pre-initiation complex. DNA polymerase III is a complex, multichain enzyme responsible for most of the replicative synthesis in bacteria. This DNA polymerase also exhibits 3' to 5' exonuclease activity.</text>
</comment>
<dbReference type="Pfam" id="PF03603">
    <property type="entry name" value="DNA_III_psi"/>
    <property type="match status" value="1"/>
</dbReference>
<dbReference type="Gene3D" id="3.40.50.10220">
    <property type="entry name" value="DNA polymerase III, psi subunit"/>
    <property type="match status" value="1"/>
</dbReference>
<gene>
    <name evidence="2" type="ORF">ACFODT_01300</name>
</gene>
<dbReference type="GO" id="GO:0003887">
    <property type="term" value="F:DNA-directed DNA polymerase activity"/>
    <property type="evidence" value="ECO:0007669"/>
    <property type="project" value="UniProtKB-EC"/>
</dbReference>
<dbReference type="InterPro" id="IPR004615">
    <property type="entry name" value="DNA_pol_III_psi"/>
</dbReference>
<dbReference type="SUPFAM" id="SSF102220">
    <property type="entry name" value="DNA polymerase III psi subunit"/>
    <property type="match status" value="1"/>
</dbReference>
<protein>
    <recommendedName>
        <fullName evidence="1">DNA polymerase III subunit psi</fullName>
    </recommendedName>
</protein>
<sequence length="135" mass="15597">MSQAFGSYLHEMGVQSWDLIHPERLLGVQTVKQKLPQQYCLLLVTDKALSDEDLPFFERILATFDVSLKDVVRVTPDNFSLIELAEHIQWVWFAGCAAQEHTVTKQLISPYIQEIDGNTQHRRALWQQICTQRGQ</sequence>
<proteinExistence type="predicted"/>
<dbReference type="RefSeq" id="WP_123016795.1">
    <property type="nucleotide sequence ID" value="NZ_AP024911.1"/>
</dbReference>
<dbReference type="PIRSF" id="PIRSF029225">
    <property type="entry name" value="DNA_pol_III_psi"/>
    <property type="match status" value="1"/>
</dbReference>
<keyword evidence="1" id="KW-0239">DNA-directed DNA polymerase</keyword>